<gene>
    <name evidence="1" type="ORF">FJV41_31035</name>
</gene>
<evidence type="ECO:0000313" key="2">
    <source>
        <dbReference type="Proteomes" id="UP000315369"/>
    </source>
</evidence>
<dbReference type="AlphaFoldDB" id="A0A540WSN3"/>
<dbReference type="InterPro" id="IPR011048">
    <property type="entry name" value="Haem_d1_sf"/>
</dbReference>
<accession>A0A540WSN3</accession>
<proteinExistence type="predicted"/>
<dbReference type="PROSITE" id="PS51257">
    <property type="entry name" value="PROKAR_LIPOPROTEIN"/>
    <property type="match status" value="1"/>
</dbReference>
<dbReference type="EMBL" id="VIFM01000157">
    <property type="protein sequence ID" value="TQF12046.1"/>
    <property type="molecule type" value="Genomic_DNA"/>
</dbReference>
<organism evidence="1 2">
    <name type="scientific">Myxococcus llanfairpwllgwyngyllgogerychwyrndrobwllllantysiliogogogochensis</name>
    <dbReference type="NCBI Taxonomy" id="2590453"/>
    <lineage>
        <taxon>Bacteria</taxon>
        <taxon>Pseudomonadati</taxon>
        <taxon>Myxococcota</taxon>
        <taxon>Myxococcia</taxon>
        <taxon>Myxococcales</taxon>
        <taxon>Cystobacterineae</taxon>
        <taxon>Myxococcaceae</taxon>
        <taxon>Myxococcus</taxon>
    </lineage>
</organism>
<reference evidence="1 2" key="1">
    <citation type="submission" date="2019-06" db="EMBL/GenBank/DDBJ databases">
        <authorList>
            <person name="Livingstone P."/>
            <person name="Whitworth D."/>
        </authorList>
    </citation>
    <scope>NUCLEOTIDE SEQUENCE [LARGE SCALE GENOMIC DNA]</scope>
    <source>
        <strain evidence="1 2">AM401</strain>
    </source>
</reference>
<dbReference type="Proteomes" id="UP000315369">
    <property type="component" value="Unassembled WGS sequence"/>
</dbReference>
<dbReference type="SUPFAM" id="SSF51004">
    <property type="entry name" value="C-terminal (heme d1) domain of cytochrome cd1-nitrite reductase"/>
    <property type="match status" value="1"/>
</dbReference>
<dbReference type="OrthoDB" id="5517471at2"/>
<dbReference type="RefSeq" id="WP_141646207.1">
    <property type="nucleotide sequence ID" value="NZ_VIFM01000157.1"/>
</dbReference>
<protein>
    <recommendedName>
        <fullName evidence="3">Lipoprotein</fullName>
    </recommendedName>
</protein>
<keyword evidence="2" id="KW-1185">Reference proteome</keyword>
<name>A0A540WSN3_9BACT</name>
<comment type="caution">
    <text evidence="1">The sequence shown here is derived from an EMBL/GenBank/DDBJ whole genome shotgun (WGS) entry which is preliminary data.</text>
</comment>
<evidence type="ECO:0000313" key="1">
    <source>
        <dbReference type="EMBL" id="TQF12046.1"/>
    </source>
</evidence>
<sequence>MRHAALVLVLLLASACRCTESVRSETVGSAVVTHVRSCEALDWENNSCRTDSVMTVGKVRITEVNSVSASPSQNRALVSLRNGTAVLVDTRSGESLSRFPVFASAQEWCGDSALIVTYALANFGVTEGYKGTTLELVWFESDTEVRRAVVHKGLRPVPRVLCGPAHTLAFALEGEKREDPPELYRWSEREGLQLVETWPGPLDEGGPPALVLSWASSGRPSWCALQPPYSQNRCVPPAR</sequence>
<evidence type="ECO:0008006" key="3">
    <source>
        <dbReference type="Google" id="ProtNLM"/>
    </source>
</evidence>